<protein>
    <submittedName>
        <fullName evidence="2">tRNA threonylcarbamoyladenosine biosynthesis protein TsaB</fullName>
    </submittedName>
</protein>
<dbReference type="EMBL" id="SJPG01000001">
    <property type="protein sequence ID" value="TWT62165.1"/>
    <property type="molecule type" value="Genomic_DNA"/>
</dbReference>
<keyword evidence="3" id="KW-1185">Reference proteome</keyword>
<dbReference type="InterPro" id="IPR000905">
    <property type="entry name" value="Gcp-like_dom"/>
</dbReference>
<dbReference type="InterPro" id="IPR022496">
    <property type="entry name" value="T6A_TsaB"/>
</dbReference>
<comment type="caution">
    <text evidence="2">The sequence shown here is derived from an EMBL/GenBank/DDBJ whole genome shotgun (WGS) entry which is preliminary data.</text>
</comment>
<accession>A0A5C5XJ33</accession>
<dbReference type="GO" id="GO:0002949">
    <property type="term" value="P:tRNA threonylcarbamoyladenosine modification"/>
    <property type="evidence" value="ECO:0007669"/>
    <property type="project" value="InterPro"/>
</dbReference>
<evidence type="ECO:0000313" key="3">
    <source>
        <dbReference type="Proteomes" id="UP000316095"/>
    </source>
</evidence>
<dbReference type="Gene3D" id="3.30.420.40">
    <property type="match status" value="2"/>
</dbReference>
<gene>
    <name evidence="2" type="primary">tsaB</name>
    <name evidence="2" type="ORF">Pan54_29060</name>
</gene>
<sequence>MLILGLECTGKKSSVALVRDEKLIAISPLQSDFGQPTQKLFSTVQSLCQDNEVSWSEIELLAITHGPGSFTGLRVGITFAKTFAYVTGCPLKAVSTFAATAQGLTISCERVEVIEDLRKGQVAWQRFEVQDDVWIPSGPLIAEELDVWKNHDHSGVIYAGLGIPRLTRQLPNQTWPADWKLAPEDDWSPDAATVARCGRLRFLEEGSDDPFQLQPLYIRRSAAEEKAQAK</sequence>
<feature type="domain" description="Gcp-like" evidence="1">
    <location>
        <begin position="38"/>
        <end position="131"/>
    </location>
</feature>
<dbReference type="GO" id="GO:0005829">
    <property type="term" value="C:cytosol"/>
    <property type="evidence" value="ECO:0007669"/>
    <property type="project" value="TreeGrafter"/>
</dbReference>
<dbReference type="SUPFAM" id="SSF53067">
    <property type="entry name" value="Actin-like ATPase domain"/>
    <property type="match status" value="1"/>
</dbReference>
<evidence type="ECO:0000259" key="1">
    <source>
        <dbReference type="Pfam" id="PF00814"/>
    </source>
</evidence>
<dbReference type="Proteomes" id="UP000316095">
    <property type="component" value="Unassembled WGS sequence"/>
</dbReference>
<dbReference type="InterPro" id="IPR043129">
    <property type="entry name" value="ATPase_NBD"/>
</dbReference>
<dbReference type="PANTHER" id="PTHR11735:SF11">
    <property type="entry name" value="TRNA THREONYLCARBAMOYLADENOSINE BIOSYNTHESIS PROTEIN TSAB"/>
    <property type="match status" value="1"/>
</dbReference>
<proteinExistence type="predicted"/>
<dbReference type="NCBIfam" id="TIGR03725">
    <property type="entry name" value="T6A_YeaZ"/>
    <property type="match status" value="1"/>
</dbReference>
<dbReference type="Pfam" id="PF00814">
    <property type="entry name" value="TsaD"/>
    <property type="match status" value="1"/>
</dbReference>
<reference evidence="2 3" key="1">
    <citation type="submission" date="2019-02" db="EMBL/GenBank/DDBJ databases">
        <title>Deep-cultivation of Planctomycetes and their phenomic and genomic characterization uncovers novel biology.</title>
        <authorList>
            <person name="Wiegand S."/>
            <person name="Jogler M."/>
            <person name="Boedeker C."/>
            <person name="Pinto D."/>
            <person name="Vollmers J."/>
            <person name="Rivas-Marin E."/>
            <person name="Kohn T."/>
            <person name="Peeters S.H."/>
            <person name="Heuer A."/>
            <person name="Rast P."/>
            <person name="Oberbeckmann S."/>
            <person name="Bunk B."/>
            <person name="Jeske O."/>
            <person name="Meyerdierks A."/>
            <person name="Storesund J.E."/>
            <person name="Kallscheuer N."/>
            <person name="Luecker S."/>
            <person name="Lage O.M."/>
            <person name="Pohl T."/>
            <person name="Merkel B.J."/>
            <person name="Hornburger P."/>
            <person name="Mueller R.-W."/>
            <person name="Bruemmer F."/>
            <person name="Labrenz M."/>
            <person name="Spormann A.M."/>
            <person name="Op Den Camp H."/>
            <person name="Overmann J."/>
            <person name="Amann R."/>
            <person name="Jetten M.S.M."/>
            <person name="Mascher T."/>
            <person name="Medema M.H."/>
            <person name="Devos D.P."/>
            <person name="Kaster A.-K."/>
            <person name="Ovreas L."/>
            <person name="Rohde M."/>
            <person name="Galperin M.Y."/>
            <person name="Jogler C."/>
        </authorList>
    </citation>
    <scope>NUCLEOTIDE SEQUENCE [LARGE SCALE GENOMIC DNA]</scope>
    <source>
        <strain evidence="2 3">Pan54</strain>
    </source>
</reference>
<organism evidence="2 3">
    <name type="scientific">Rubinisphaera italica</name>
    <dbReference type="NCBI Taxonomy" id="2527969"/>
    <lineage>
        <taxon>Bacteria</taxon>
        <taxon>Pseudomonadati</taxon>
        <taxon>Planctomycetota</taxon>
        <taxon>Planctomycetia</taxon>
        <taxon>Planctomycetales</taxon>
        <taxon>Planctomycetaceae</taxon>
        <taxon>Rubinisphaera</taxon>
    </lineage>
</organism>
<name>A0A5C5XJ33_9PLAN</name>
<dbReference type="PANTHER" id="PTHR11735">
    <property type="entry name" value="TRNA N6-ADENOSINE THREONYLCARBAMOYLTRANSFERASE"/>
    <property type="match status" value="1"/>
</dbReference>
<dbReference type="AlphaFoldDB" id="A0A5C5XJ33"/>
<evidence type="ECO:0000313" key="2">
    <source>
        <dbReference type="EMBL" id="TWT62165.1"/>
    </source>
</evidence>